<dbReference type="Gene3D" id="1.10.10.60">
    <property type="entry name" value="Homeodomain-like"/>
    <property type="match status" value="1"/>
</dbReference>
<feature type="domain" description="HTH marR-type" evidence="1">
    <location>
        <begin position="22"/>
        <end position="51"/>
    </location>
</feature>
<dbReference type="InterPro" id="IPR051054">
    <property type="entry name" value="SorC_transcr_regulators"/>
</dbReference>
<evidence type="ECO:0000313" key="3">
    <source>
        <dbReference type="Proteomes" id="UP000464658"/>
    </source>
</evidence>
<dbReference type="PANTHER" id="PTHR34294">
    <property type="entry name" value="TRANSCRIPTIONAL REGULATOR-RELATED"/>
    <property type="match status" value="1"/>
</dbReference>
<organism evidence="2 3">
    <name type="scientific">Bacillus safensis</name>
    <dbReference type="NCBI Taxonomy" id="561879"/>
    <lineage>
        <taxon>Bacteria</taxon>
        <taxon>Bacillati</taxon>
        <taxon>Bacillota</taxon>
        <taxon>Bacilli</taxon>
        <taxon>Bacillales</taxon>
        <taxon>Bacillaceae</taxon>
        <taxon>Bacillus</taxon>
    </lineage>
</organism>
<dbReference type="EMBL" id="AP021906">
    <property type="protein sequence ID" value="BBP93322.1"/>
    <property type="molecule type" value="Genomic_DNA"/>
</dbReference>
<name>A0A5S9MKX1_BACIA</name>
<sequence length="94" mass="11111">MDREKQQLSIEAARLYYLSDYSQQEIAKQLDLSRPTVSRLLQYAKEKGYVQITVMDPFEDLNELSSLLKEKYDLLEAHVVFFRRRTTIQPSPII</sequence>
<dbReference type="InterPro" id="IPR013324">
    <property type="entry name" value="RNA_pol_sigma_r3/r4-like"/>
</dbReference>
<dbReference type="Proteomes" id="UP000464658">
    <property type="component" value="Chromosome"/>
</dbReference>
<evidence type="ECO:0000259" key="1">
    <source>
        <dbReference type="Pfam" id="PF12802"/>
    </source>
</evidence>
<reference evidence="2 3" key="1">
    <citation type="submission" date="2019-12" db="EMBL/GenBank/DDBJ databases">
        <title>Full genome sequence of a Bacillus safensis strain isolated from commercially available natto in Indonesia.</title>
        <authorList>
            <person name="Yoshida M."/>
            <person name="Uomi M."/>
            <person name="Waturangi D."/>
            <person name="Ekaputri J.J."/>
            <person name="Setiamarga D.H.E."/>
        </authorList>
    </citation>
    <scope>NUCLEOTIDE SEQUENCE [LARGE SCALE GENOMIC DNA]</scope>
    <source>
        <strain evidence="2 3">IDN1</strain>
    </source>
</reference>
<accession>A0A5S9MKX1</accession>
<protein>
    <recommendedName>
        <fullName evidence="1">HTH marR-type domain-containing protein</fullName>
    </recommendedName>
</protein>
<evidence type="ECO:0000313" key="2">
    <source>
        <dbReference type="EMBL" id="BBP93322.1"/>
    </source>
</evidence>
<dbReference type="PANTHER" id="PTHR34294:SF1">
    <property type="entry name" value="TRANSCRIPTIONAL REGULATOR LSRR"/>
    <property type="match status" value="1"/>
</dbReference>
<dbReference type="Pfam" id="PF12802">
    <property type="entry name" value="MarR_2"/>
    <property type="match status" value="1"/>
</dbReference>
<proteinExistence type="predicted"/>
<gene>
    <name evidence="2" type="ORF">BsIDN1_69400</name>
</gene>
<dbReference type="AlphaFoldDB" id="A0A5S9MKX1"/>
<dbReference type="GO" id="GO:0003700">
    <property type="term" value="F:DNA-binding transcription factor activity"/>
    <property type="evidence" value="ECO:0007669"/>
    <property type="project" value="InterPro"/>
</dbReference>
<dbReference type="SUPFAM" id="SSF88659">
    <property type="entry name" value="Sigma3 and sigma4 domains of RNA polymerase sigma factors"/>
    <property type="match status" value="1"/>
</dbReference>
<dbReference type="InterPro" id="IPR000835">
    <property type="entry name" value="HTH_MarR-typ"/>
</dbReference>